<dbReference type="Gene3D" id="3.20.20.140">
    <property type="entry name" value="Metal-dependent hydrolases"/>
    <property type="match status" value="1"/>
</dbReference>
<dbReference type="SUPFAM" id="SSF51556">
    <property type="entry name" value="Metallo-dependent hydrolases"/>
    <property type="match status" value="1"/>
</dbReference>
<dbReference type="InterPro" id="IPR032466">
    <property type="entry name" value="Metal_Hydrolase"/>
</dbReference>
<organism evidence="1">
    <name type="scientific">marine sediment metagenome</name>
    <dbReference type="NCBI Taxonomy" id="412755"/>
    <lineage>
        <taxon>unclassified sequences</taxon>
        <taxon>metagenomes</taxon>
        <taxon>ecological metagenomes</taxon>
    </lineage>
</organism>
<dbReference type="EMBL" id="BARS01006824">
    <property type="protein sequence ID" value="GAF74215.1"/>
    <property type="molecule type" value="Genomic_DNA"/>
</dbReference>
<evidence type="ECO:0008006" key="2">
    <source>
        <dbReference type="Google" id="ProtNLM"/>
    </source>
</evidence>
<evidence type="ECO:0000313" key="1">
    <source>
        <dbReference type="EMBL" id="GAF74215.1"/>
    </source>
</evidence>
<sequence>RPEFALADLIWRKLFIENSPVSEACRGPLTSLKMLGISAKSRSLDKARAYFKKLTPAQYIDIVFEKANVKQVVMTNDPFDEAEHAVWMKKPRVDKRFAPALRIDPILTAWPKAAAQLRKWGYKAKTKIDVQTVKETRRFLTDWITRINPLYLAVSLPPDFTCPDRSARSAMIRDVVLPVAHDAGIPFAMMIGVRKLVNPGLGLAGDSLGAADGTVIENLCREFPDNRFLVTMLSRENQHQLCVSARKFGNLMPFGCWWFLNNPSLVEEMTRMRTELLGLSYIPQHSDARVLDQLLYKWTHSRAVIAKVLTDKYQDLAATGWQLKREDIKRDVANLFGGNFERFLADTPKA</sequence>
<protein>
    <recommendedName>
        <fullName evidence="2">Glucuronate isomerase</fullName>
    </recommendedName>
</protein>
<gene>
    <name evidence="1" type="ORF">S01H1_13226</name>
</gene>
<reference evidence="1" key="1">
    <citation type="journal article" date="2014" name="Front. Microbiol.">
        <title>High frequency of phylogenetically diverse reductive dehalogenase-homologous genes in deep subseafloor sedimentary metagenomes.</title>
        <authorList>
            <person name="Kawai M."/>
            <person name="Futagami T."/>
            <person name="Toyoda A."/>
            <person name="Takaki Y."/>
            <person name="Nishi S."/>
            <person name="Hori S."/>
            <person name="Arai W."/>
            <person name="Tsubouchi T."/>
            <person name="Morono Y."/>
            <person name="Uchiyama I."/>
            <person name="Ito T."/>
            <person name="Fujiyama A."/>
            <person name="Inagaki F."/>
            <person name="Takami H."/>
        </authorList>
    </citation>
    <scope>NUCLEOTIDE SEQUENCE</scope>
    <source>
        <strain evidence="1">Expedition CK06-06</strain>
    </source>
</reference>
<feature type="non-terminal residue" evidence="1">
    <location>
        <position position="1"/>
    </location>
</feature>
<proteinExistence type="predicted"/>
<comment type="caution">
    <text evidence="1">The sequence shown here is derived from an EMBL/GenBank/DDBJ whole genome shotgun (WGS) entry which is preliminary data.</text>
</comment>
<accession>X0TDS8</accession>
<dbReference type="AlphaFoldDB" id="X0TDS8"/>
<name>X0TDS8_9ZZZZ</name>